<proteinExistence type="inferred from homology"/>
<reference evidence="9 10" key="1">
    <citation type="submission" date="2024-08" db="EMBL/GenBank/DDBJ databases">
        <title>Gnathostoma spinigerum genome.</title>
        <authorList>
            <person name="Gonzalez-Bertolin B."/>
            <person name="Monzon S."/>
            <person name="Zaballos A."/>
            <person name="Jimenez P."/>
            <person name="Dekumyoy P."/>
            <person name="Varona S."/>
            <person name="Cuesta I."/>
            <person name="Sumanam S."/>
            <person name="Adisakwattana P."/>
            <person name="Gasser R.B."/>
            <person name="Hernandez-Gonzalez A."/>
            <person name="Young N.D."/>
            <person name="Perteguer M.J."/>
        </authorList>
    </citation>
    <scope>NUCLEOTIDE SEQUENCE [LARGE SCALE GENOMIC DNA]</scope>
    <source>
        <strain evidence="9">AL3</strain>
        <tissue evidence="9">Liver</tissue>
    </source>
</reference>
<evidence type="ECO:0000313" key="10">
    <source>
        <dbReference type="Proteomes" id="UP001608902"/>
    </source>
</evidence>
<evidence type="ECO:0000256" key="2">
    <source>
        <dbReference type="ARBA" id="ARBA00012423"/>
    </source>
</evidence>
<name>A0ABD6EQL7_9BILA</name>
<protein>
    <recommendedName>
        <fullName evidence="3">Palmitoyl-protein thioesterase 1</fullName>
        <ecNumber evidence="2">3.1.2.22</ecNumber>
    </recommendedName>
    <alternativeName>
        <fullName evidence="8">Palmitoyl-protein hydrolase 1</fullName>
    </alternativeName>
</protein>
<dbReference type="EMBL" id="JBGFUD010005594">
    <property type="protein sequence ID" value="MFH4980469.1"/>
    <property type="molecule type" value="Genomic_DNA"/>
</dbReference>
<evidence type="ECO:0000256" key="8">
    <source>
        <dbReference type="ARBA" id="ARBA00031934"/>
    </source>
</evidence>
<keyword evidence="7" id="KW-0325">Glycoprotein</keyword>
<accession>A0ABD6EQL7</accession>
<dbReference type="AlphaFoldDB" id="A0ABD6EQL7"/>
<evidence type="ECO:0000256" key="3">
    <source>
        <dbReference type="ARBA" id="ARBA00014212"/>
    </source>
</evidence>
<keyword evidence="6" id="KW-1015">Disulfide bond</keyword>
<dbReference type="Gene3D" id="3.40.50.1820">
    <property type="entry name" value="alpha/beta hydrolase"/>
    <property type="match status" value="1"/>
</dbReference>
<dbReference type="Pfam" id="PF02089">
    <property type="entry name" value="Palm_thioest"/>
    <property type="match status" value="1"/>
</dbReference>
<dbReference type="InterPro" id="IPR002472">
    <property type="entry name" value="Palm_thioest"/>
</dbReference>
<dbReference type="InterPro" id="IPR029058">
    <property type="entry name" value="AB_hydrolase_fold"/>
</dbReference>
<evidence type="ECO:0000256" key="1">
    <source>
        <dbReference type="ARBA" id="ARBA00010758"/>
    </source>
</evidence>
<dbReference type="SUPFAM" id="SSF53474">
    <property type="entry name" value="alpha/beta-Hydrolases"/>
    <property type="match status" value="1"/>
</dbReference>
<sequence length="174" mass="20378">MKTLISFGGQQQGISGLPHCPEYSAVCNTVRHMLNYGAYTRVVQDHVIQAQYWHDPMAELKYRETSIFLADINNEKMINQTYKENLQKLKRLVLVKFKKDSIVVPRETEWFGFYKENDTSSLIAMEETKLFVEDRIGLKKLKDSGRLHMISVDGDHLQMKEDEFVTKIINKYLR</sequence>
<keyword evidence="10" id="KW-1185">Reference proteome</keyword>
<comment type="caution">
    <text evidence="9">The sequence shown here is derived from an EMBL/GenBank/DDBJ whole genome shotgun (WGS) entry which is preliminary data.</text>
</comment>
<evidence type="ECO:0000256" key="7">
    <source>
        <dbReference type="ARBA" id="ARBA00023180"/>
    </source>
</evidence>
<dbReference type="Proteomes" id="UP001608902">
    <property type="component" value="Unassembled WGS sequence"/>
</dbReference>
<dbReference type="PANTHER" id="PTHR11247:SF8">
    <property type="entry name" value="PALMITOYL-PROTEIN THIOESTERASE 1"/>
    <property type="match status" value="1"/>
</dbReference>
<dbReference type="PANTHER" id="PTHR11247">
    <property type="entry name" value="PALMITOYL-PROTEIN THIOESTERASE/DOLICHYLDIPHOSPHATASE 1"/>
    <property type="match status" value="1"/>
</dbReference>
<keyword evidence="4" id="KW-0732">Signal</keyword>
<keyword evidence="5" id="KW-0378">Hydrolase</keyword>
<dbReference type="EC" id="3.1.2.22" evidence="2"/>
<comment type="similarity">
    <text evidence="1">Belongs to the palmitoyl-protein thioesterase family.</text>
</comment>
<gene>
    <name evidence="9" type="ORF">AB6A40_007178</name>
</gene>
<organism evidence="9 10">
    <name type="scientific">Gnathostoma spinigerum</name>
    <dbReference type="NCBI Taxonomy" id="75299"/>
    <lineage>
        <taxon>Eukaryota</taxon>
        <taxon>Metazoa</taxon>
        <taxon>Ecdysozoa</taxon>
        <taxon>Nematoda</taxon>
        <taxon>Chromadorea</taxon>
        <taxon>Rhabditida</taxon>
        <taxon>Spirurina</taxon>
        <taxon>Gnathostomatomorpha</taxon>
        <taxon>Gnathostomatoidea</taxon>
        <taxon>Gnathostomatidae</taxon>
        <taxon>Gnathostoma</taxon>
    </lineage>
</organism>
<dbReference type="GO" id="GO:0008474">
    <property type="term" value="F:palmitoyl-(protein) hydrolase activity"/>
    <property type="evidence" value="ECO:0007669"/>
    <property type="project" value="UniProtKB-EC"/>
</dbReference>
<evidence type="ECO:0000256" key="6">
    <source>
        <dbReference type="ARBA" id="ARBA00023157"/>
    </source>
</evidence>
<evidence type="ECO:0000256" key="4">
    <source>
        <dbReference type="ARBA" id="ARBA00022729"/>
    </source>
</evidence>
<dbReference type="PRINTS" id="PR00414">
    <property type="entry name" value="PPTHIESTRASE"/>
</dbReference>
<evidence type="ECO:0000256" key="5">
    <source>
        <dbReference type="ARBA" id="ARBA00022801"/>
    </source>
</evidence>
<evidence type="ECO:0000313" key="9">
    <source>
        <dbReference type="EMBL" id="MFH4980469.1"/>
    </source>
</evidence>